<keyword evidence="3" id="KW-1003">Cell membrane</keyword>
<dbReference type="RefSeq" id="XP_054850286.1">
    <property type="nucleotide sequence ID" value="XM_054994311.1"/>
</dbReference>
<feature type="transmembrane region" description="Helical" evidence="12">
    <location>
        <begin position="761"/>
        <end position="784"/>
    </location>
</feature>
<dbReference type="InterPro" id="IPR000337">
    <property type="entry name" value="GPCR_3"/>
</dbReference>
<dbReference type="AlphaFoldDB" id="A0AA97K834"/>
<keyword evidence="8 12" id="KW-0472">Membrane</keyword>
<dbReference type="Pfam" id="PF01094">
    <property type="entry name" value="ANF_receptor"/>
    <property type="match status" value="1"/>
</dbReference>
<sequence length="866" mass="98109">MLELLLVELRTHSIHPSLKTHSIQCHRNDPSHIPHEFYEPGNLIIGGIASQIVLQHNPLKFTEPFQMSIEEVVMEPKNYQHILALVFAVKEINSNPRILSNITLGFHLYENYYTAPMTYKATLDLLSSQRKFVPNYKCDVQNNLVAVIGGLGSKTSLYMATILNIYKTPQLSYGSVLSGLNDRRLFSSLYQMVPNDVYQYNGIVQLLVHFQWVWVGIFVTDDENGETFLQILLPLLSQSGICFAFIDRIQTMTHVDVIIGLFFSKLETFRNMMESKVNVFVVNGAPPSMENLSWHLRMIDLSSPTGKVWVVTAHWDFVSKTLQREWDIQDFHGTISLTIHSNQPTGFKTFLHSINPFWAKEDGFIKGFWEQAFDCLLEKSGESENEEAKEACTGEEKLENLPGPFFEMSMTGHSYNIYNAVYAVAHALHVISESSSKIRLKLQNLRAWQLNHYLRSISFNNSIGDAVHFDASGQLVEEFDVTNWVTFPNHSFIREKVGSFDPHVPTGKKLKINNENLVWHPWFTQVPPLSVCNDNCPPGYSKRKKEGEPYCCYDCARCPHGKISDQKDMDDCIRCPEAQYPSQAQNECFTKKMSFLTFEEPLGITLVSFILSFSLITVCVLIIFIKNHDTPIVRANNQSLTYILLISLLLCFLCSFLFIGKPGRVTCLLRQTSFGIVFSVALSSVLAKTITVVLAFMATKPGSRVRRWVGKRLTNSIVLLGSFIQAGLCTIWQSSSPPFPYMDTHSLDDKIIVECNEGSATMFYCVLGYMGFLAIVSFTVAFLARKLPDSFNEAKFITFSMLVFCSVWVSFIPTYHSIKGKSMVAVEIFSILASSAGLLGCIFSPKCYIILLMPELNNKQLIRKRS</sequence>
<dbReference type="InterPro" id="IPR028082">
    <property type="entry name" value="Peripla_BP_I"/>
</dbReference>
<dbReference type="KEGG" id="emc:129339728"/>
<dbReference type="InterPro" id="IPR017978">
    <property type="entry name" value="GPCR_3_C"/>
</dbReference>
<dbReference type="InterPro" id="IPR001828">
    <property type="entry name" value="ANF_lig-bd_rcpt"/>
</dbReference>
<keyword evidence="7" id="KW-0297">G-protein coupled receptor</keyword>
<name>A0AA97K834_EUBMA</name>
<dbReference type="InterPro" id="IPR000068">
    <property type="entry name" value="GPCR_3_Ca_sens_rcpt-rel"/>
</dbReference>
<dbReference type="GO" id="GO:0005886">
    <property type="term" value="C:plasma membrane"/>
    <property type="evidence" value="ECO:0007669"/>
    <property type="project" value="UniProtKB-SubCell"/>
</dbReference>
<evidence type="ECO:0000256" key="1">
    <source>
        <dbReference type="ARBA" id="ARBA00004651"/>
    </source>
</evidence>
<dbReference type="PANTHER" id="PTHR24061:SF599">
    <property type="entry name" value="G-PROTEIN COUPLED RECEPTORS FAMILY 3 PROFILE DOMAIN-CONTAINING PROTEIN"/>
    <property type="match status" value="1"/>
</dbReference>
<dbReference type="Pfam" id="PF00003">
    <property type="entry name" value="7tm_3"/>
    <property type="match status" value="1"/>
</dbReference>
<dbReference type="InterPro" id="IPR017979">
    <property type="entry name" value="GPCR_3_CS"/>
</dbReference>
<evidence type="ECO:0000313" key="15">
    <source>
        <dbReference type="RefSeq" id="XP_054850286.1"/>
    </source>
</evidence>
<reference evidence="15" key="1">
    <citation type="submission" date="2025-08" db="UniProtKB">
        <authorList>
            <consortium name="RefSeq"/>
        </authorList>
    </citation>
    <scope>IDENTIFICATION</scope>
    <source>
        <tissue evidence="15">Blood</tissue>
    </source>
</reference>
<dbReference type="PRINTS" id="PR01535">
    <property type="entry name" value="VOMERONASL2R"/>
</dbReference>
<dbReference type="PROSITE" id="PS50259">
    <property type="entry name" value="G_PROTEIN_RECEP_F3_4"/>
    <property type="match status" value="1"/>
</dbReference>
<dbReference type="FunFam" id="2.10.50.30:FF:000002">
    <property type="entry name" value="Vomeronasal 2 receptor, h1"/>
    <property type="match status" value="1"/>
</dbReference>
<dbReference type="FunFam" id="3.40.50.2300:FF:000024">
    <property type="entry name" value="Vomeronasal 2, receptor 73"/>
    <property type="match status" value="1"/>
</dbReference>
<evidence type="ECO:0000256" key="4">
    <source>
        <dbReference type="ARBA" id="ARBA00022692"/>
    </source>
</evidence>
<evidence type="ECO:0000256" key="8">
    <source>
        <dbReference type="ARBA" id="ARBA00023136"/>
    </source>
</evidence>
<dbReference type="InterPro" id="IPR004073">
    <property type="entry name" value="GPCR_3_vmron_rcpt_2"/>
</dbReference>
<evidence type="ECO:0000256" key="10">
    <source>
        <dbReference type="ARBA" id="ARBA00023180"/>
    </source>
</evidence>
<gene>
    <name evidence="15" type="primary">LOC129339728</name>
</gene>
<accession>A0AA97K834</accession>
<dbReference type="GO" id="GO:0004930">
    <property type="term" value="F:G protein-coupled receptor activity"/>
    <property type="evidence" value="ECO:0007669"/>
    <property type="project" value="UniProtKB-KW"/>
</dbReference>
<keyword evidence="5" id="KW-0732">Signal</keyword>
<organism evidence="14 15">
    <name type="scientific">Eublepharis macularius</name>
    <name type="common">Leopard gecko</name>
    <name type="synonym">Cyrtodactylus macularius</name>
    <dbReference type="NCBI Taxonomy" id="481883"/>
    <lineage>
        <taxon>Eukaryota</taxon>
        <taxon>Metazoa</taxon>
        <taxon>Chordata</taxon>
        <taxon>Craniata</taxon>
        <taxon>Vertebrata</taxon>
        <taxon>Euteleostomi</taxon>
        <taxon>Lepidosauria</taxon>
        <taxon>Squamata</taxon>
        <taxon>Bifurcata</taxon>
        <taxon>Gekkota</taxon>
        <taxon>Eublepharidae</taxon>
        <taxon>Eublepharinae</taxon>
        <taxon>Eublepharis</taxon>
    </lineage>
</organism>
<keyword evidence="14" id="KW-1185">Reference proteome</keyword>
<dbReference type="Proteomes" id="UP001190640">
    <property type="component" value="Chromosome 12"/>
</dbReference>
<proteinExistence type="inferred from homology"/>
<keyword evidence="11" id="KW-0807">Transducer</keyword>
<feature type="transmembrane region" description="Helical" evidence="12">
    <location>
        <begin position="602"/>
        <end position="627"/>
    </location>
</feature>
<dbReference type="InterPro" id="IPR011500">
    <property type="entry name" value="GPCR_3_9-Cys_dom"/>
</dbReference>
<evidence type="ECO:0000259" key="13">
    <source>
        <dbReference type="PROSITE" id="PS50259"/>
    </source>
</evidence>
<comment type="similarity">
    <text evidence="2">Belongs to the G-protein coupled receptor 3 family.</text>
</comment>
<feature type="transmembrane region" description="Helical" evidence="12">
    <location>
        <begin position="672"/>
        <end position="696"/>
    </location>
</feature>
<dbReference type="PRINTS" id="PR00248">
    <property type="entry name" value="GPCRMGR"/>
</dbReference>
<feature type="transmembrane region" description="Helical" evidence="12">
    <location>
        <begin position="639"/>
        <end position="660"/>
    </location>
</feature>
<evidence type="ECO:0000256" key="6">
    <source>
        <dbReference type="ARBA" id="ARBA00022989"/>
    </source>
</evidence>
<feature type="transmembrane region" description="Helical" evidence="12">
    <location>
        <begin position="828"/>
        <end position="853"/>
    </location>
</feature>
<dbReference type="CDD" id="cd15283">
    <property type="entry name" value="7tmC_V2R_pheromone"/>
    <property type="match status" value="1"/>
</dbReference>
<evidence type="ECO:0000313" key="14">
    <source>
        <dbReference type="Proteomes" id="UP001190640"/>
    </source>
</evidence>
<dbReference type="PROSITE" id="PS00981">
    <property type="entry name" value="G_PROTEIN_RECEP_F3_3"/>
    <property type="match status" value="1"/>
</dbReference>
<evidence type="ECO:0000256" key="2">
    <source>
        <dbReference type="ARBA" id="ARBA00007242"/>
    </source>
</evidence>
<evidence type="ECO:0000256" key="12">
    <source>
        <dbReference type="SAM" id="Phobius"/>
    </source>
</evidence>
<feature type="domain" description="G-protein coupled receptors family 3 profile" evidence="13">
    <location>
        <begin position="602"/>
        <end position="866"/>
    </location>
</feature>
<comment type="subcellular location">
    <subcellularLocation>
        <location evidence="1">Cell membrane</location>
        <topology evidence="1">Multi-pass membrane protein</topology>
    </subcellularLocation>
</comment>
<dbReference type="Gene3D" id="3.40.50.2300">
    <property type="match status" value="2"/>
</dbReference>
<evidence type="ECO:0000256" key="3">
    <source>
        <dbReference type="ARBA" id="ARBA00022475"/>
    </source>
</evidence>
<evidence type="ECO:0000256" key="9">
    <source>
        <dbReference type="ARBA" id="ARBA00023170"/>
    </source>
</evidence>
<protein>
    <submittedName>
        <fullName evidence="15">Vomeronasal type-2 receptor 26-like</fullName>
    </submittedName>
</protein>
<dbReference type="GeneID" id="129339728"/>
<dbReference type="Gene3D" id="2.10.50.30">
    <property type="entry name" value="GPCR, family 3, nine cysteines domain"/>
    <property type="match status" value="1"/>
</dbReference>
<dbReference type="Pfam" id="PF07562">
    <property type="entry name" value="NCD3G"/>
    <property type="match status" value="1"/>
</dbReference>
<dbReference type="PANTHER" id="PTHR24061">
    <property type="entry name" value="CALCIUM-SENSING RECEPTOR-RELATED"/>
    <property type="match status" value="1"/>
</dbReference>
<dbReference type="SUPFAM" id="SSF53822">
    <property type="entry name" value="Periplasmic binding protein-like I"/>
    <property type="match status" value="1"/>
</dbReference>
<keyword evidence="10" id="KW-0325">Glycoprotein</keyword>
<keyword evidence="6 12" id="KW-1133">Transmembrane helix</keyword>
<keyword evidence="4 12" id="KW-0812">Transmembrane</keyword>
<keyword evidence="9" id="KW-0675">Receptor</keyword>
<feature type="transmembrane region" description="Helical" evidence="12">
    <location>
        <begin position="796"/>
        <end position="816"/>
    </location>
</feature>
<dbReference type="InterPro" id="IPR038550">
    <property type="entry name" value="GPCR_3_9-Cys_sf"/>
</dbReference>
<evidence type="ECO:0000256" key="11">
    <source>
        <dbReference type="ARBA" id="ARBA00023224"/>
    </source>
</evidence>
<evidence type="ECO:0000256" key="5">
    <source>
        <dbReference type="ARBA" id="ARBA00022729"/>
    </source>
</evidence>
<evidence type="ECO:0000256" key="7">
    <source>
        <dbReference type="ARBA" id="ARBA00023040"/>
    </source>
</evidence>
<feature type="transmembrane region" description="Helical" evidence="12">
    <location>
        <begin position="717"/>
        <end position="735"/>
    </location>
</feature>